<accession>A0ABR4XYR7</accession>
<evidence type="ECO:0000256" key="5">
    <source>
        <dbReference type="ARBA" id="ARBA00023136"/>
    </source>
</evidence>
<evidence type="ECO:0000256" key="1">
    <source>
        <dbReference type="ARBA" id="ARBA00004167"/>
    </source>
</evidence>
<dbReference type="PANTHER" id="PTHR34478:SF2">
    <property type="entry name" value="MEMBRANE PROTEIN"/>
    <property type="match status" value="1"/>
</dbReference>
<organism evidence="8 9">
    <name type="scientific">Lysinibacillus boronitolerans JCM 21713 = 10a = NBRC 103108</name>
    <dbReference type="NCBI Taxonomy" id="1294264"/>
    <lineage>
        <taxon>Bacteria</taxon>
        <taxon>Bacillati</taxon>
        <taxon>Bacillota</taxon>
        <taxon>Bacilli</taxon>
        <taxon>Bacillales</taxon>
        <taxon>Bacillaceae</taxon>
        <taxon>Lysinibacillus</taxon>
    </lineage>
</organism>
<sequence>MKKLLGPIGIIVIILVVIALLFIPKYNSLVTAEENVDSKWAQVENQLQRRYDLIPNLVESVKGYASHEQEVIANITQARAQMGSARTPEEQAVANDALTGALSRLLVVVENYPNLKSDANFRQLMDELAGTENRLAVAREDYNNEVQQFNKHVKRFPGNLMAGMFGFEQKEYFKAAAGADKAPSIDFSQSGTH</sequence>
<evidence type="ECO:0000256" key="7">
    <source>
        <dbReference type="SAM" id="Phobius"/>
    </source>
</evidence>
<gene>
    <name evidence="8" type="ORF">CD31_15905</name>
</gene>
<keyword evidence="9" id="KW-1185">Reference proteome</keyword>
<dbReference type="EMBL" id="JPVR01000077">
    <property type="protein sequence ID" value="KGR83691.1"/>
    <property type="molecule type" value="Genomic_DNA"/>
</dbReference>
<keyword evidence="6" id="KW-0175">Coiled coil</keyword>
<evidence type="ECO:0000313" key="8">
    <source>
        <dbReference type="EMBL" id="KGR83691.1"/>
    </source>
</evidence>
<feature type="coiled-coil region" evidence="6">
    <location>
        <begin position="121"/>
        <end position="148"/>
    </location>
</feature>
<protein>
    <submittedName>
        <fullName evidence="8">LemA family protein</fullName>
    </submittedName>
</protein>
<evidence type="ECO:0000256" key="6">
    <source>
        <dbReference type="SAM" id="Coils"/>
    </source>
</evidence>
<comment type="subcellular location">
    <subcellularLocation>
        <location evidence="1">Membrane</location>
        <topology evidence="1">Single-pass membrane protein</topology>
    </subcellularLocation>
</comment>
<dbReference type="Gene3D" id="1.20.1440.20">
    <property type="entry name" value="LemA-like domain"/>
    <property type="match status" value="1"/>
</dbReference>
<dbReference type="RefSeq" id="WP_036078810.1">
    <property type="nucleotide sequence ID" value="NZ_AVCW01000005.1"/>
</dbReference>
<keyword evidence="3 7" id="KW-0812">Transmembrane</keyword>
<dbReference type="PANTHER" id="PTHR34478">
    <property type="entry name" value="PROTEIN LEMA"/>
    <property type="match status" value="1"/>
</dbReference>
<dbReference type="Proteomes" id="UP000030487">
    <property type="component" value="Unassembled WGS sequence"/>
</dbReference>
<reference evidence="8 9" key="1">
    <citation type="submission" date="2014-02" db="EMBL/GenBank/DDBJ databases">
        <title>Draft genome sequence of Lysinibacillus boronitolerans NBRC 103108.</title>
        <authorList>
            <person name="Zhang F."/>
            <person name="Wang G."/>
            <person name="Zhang L."/>
        </authorList>
    </citation>
    <scope>NUCLEOTIDE SEQUENCE [LARGE SCALE GENOMIC DNA]</scope>
    <source>
        <strain evidence="8 9">NBRC 103108</strain>
    </source>
</reference>
<evidence type="ECO:0000256" key="2">
    <source>
        <dbReference type="ARBA" id="ARBA00008854"/>
    </source>
</evidence>
<comment type="similarity">
    <text evidence="2">Belongs to the LemA family.</text>
</comment>
<feature type="transmembrane region" description="Helical" evidence="7">
    <location>
        <begin position="6"/>
        <end position="23"/>
    </location>
</feature>
<proteinExistence type="inferred from homology"/>
<dbReference type="SUPFAM" id="SSF140478">
    <property type="entry name" value="LemA-like"/>
    <property type="match status" value="1"/>
</dbReference>
<dbReference type="InterPro" id="IPR023353">
    <property type="entry name" value="LemA-like_dom_sf"/>
</dbReference>
<name>A0ABR4XYR7_9BACI</name>
<evidence type="ECO:0000256" key="4">
    <source>
        <dbReference type="ARBA" id="ARBA00022989"/>
    </source>
</evidence>
<dbReference type="Pfam" id="PF04011">
    <property type="entry name" value="LemA"/>
    <property type="match status" value="1"/>
</dbReference>
<evidence type="ECO:0000256" key="3">
    <source>
        <dbReference type="ARBA" id="ARBA00022692"/>
    </source>
</evidence>
<evidence type="ECO:0000313" key="9">
    <source>
        <dbReference type="Proteomes" id="UP000030487"/>
    </source>
</evidence>
<comment type="caution">
    <text evidence="8">The sequence shown here is derived from an EMBL/GenBank/DDBJ whole genome shotgun (WGS) entry which is preliminary data.</text>
</comment>
<keyword evidence="4 7" id="KW-1133">Transmembrane helix</keyword>
<keyword evidence="5 7" id="KW-0472">Membrane</keyword>
<dbReference type="InterPro" id="IPR007156">
    <property type="entry name" value="MamQ_LemA"/>
</dbReference>